<evidence type="ECO:0000313" key="1">
    <source>
        <dbReference type="EMBL" id="MFK4751673.1"/>
    </source>
</evidence>
<dbReference type="InterPro" id="IPR010866">
    <property type="entry name" value="A-2_8-polyST"/>
</dbReference>
<dbReference type="RefSeq" id="WP_416205073.1">
    <property type="nucleotide sequence ID" value="NZ_JBBKTX010000004.1"/>
</dbReference>
<evidence type="ECO:0000313" key="2">
    <source>
        <dbReference type="Proteomes" id="UP001620597"/>
    </source>
</evidence>
<accession>A0ABW8NFE2</accession>
<dbReference type="EMBL" id="JBBKTX010000004">
    <property type="protein sequence ID" value="MFK4751673.1"/>
    <property type="molecule type" value="Genomic_DNA"/>
</dbReference>
<protein>
    <submittedName>
        <fullName evidence="1">Polysialyltransferase family glycosyltransferase</fullName>
    </submittedName>
</protein>
<keyword evidence="2" id="KW-1185">Reference proteome</keyword>
<dbReference type="Proteomes" id="UP001620597">
    <property type="component" value="Unassembled WGS sequence"/>
</dbReference>
<name>A0ABW8NFE2_9GAMM</name>
<proteinExistence type="predicted"/>
<sequence length="354" mass="40092">MTHSVYFASTILHLYAAAVIAAERTGEQAHLVFIDQPEGRDFPLYSLVQDWPQSPFASVRLFYGRFQGLVNKLQKRKQLFAKLEGLITTLRPANLFVGNDRRIEFQYSMHIADTLGCEPIGHYMDEGTFTYIGRKASSGFGDKVLDNLAKKLSYGFWWKNPPTVGGSDWIQYVHAAFPEQIHPLLRNKRIVPLSASGFSAPPLLALSSRLMEQHGFDPQQLRPLDVLFTLPHESLFEKDPEYKQRIMAVIQQMIRDGKQVAAKYHPRNSGPDVLYLQSEGVTLLPAGISFEAMLPHLPNQCEIWGDVSSTLLIAKWLRPEIKAFSLIDGKSDQRLITLFKSLDVTIFSFSSHKQ</sequence>
<gene>
    <name evidence="1" type="ORF">WG929_04530</name>
</gene>
<reference evidence="1 2" key="1">
    <citation type="submission" date="2024-03" db="EMBL/GenBank/DDBJ databases">
        <title>High-quality draft genome sequence of Oceanobacter sp. wDCs-4.</title>
        <authorList>
            <person name="Dong C."/>
        </authorList>
    </citation>
    <scope>NUCLEOTIDE SEQUENCE [LARGE SCALE GENOMIC DNA]</scope>
    <source>
        <strain evidence="2">wDCs-4</strain>
    </source>
</reference>
<dbReference type="Pfam" id="PF07388">
    <property type="entry name" value="A-2_8-polyST"/>
    <property type="match status" value="1"/>
</dbReference>
<organism evidence="1 2">
    <name type="scientific">Oceanobacter antarcticus</name>
    <dbReference type="NCBI Taxonomy" id="3133425"/>
    <lineage>
        <taxon>Bacteria</taxon>
        <taxon>Pseudomonadati</taxon>
        <taxon>Pseudomonadota</taxon>
        <taxon>Gammaproteobacteria</taxon>
        <taxon>Oceanospirillales</taxon>
        <taxon>Oceanospirillaceae</taxon>
        <taxon>Oceanobacter</taxon>
    </lineage>
</organism>
<comment type="caution">
    <text evidence="1">The sequence shown here is derived from an EMBL/GenBank/DDBJ whole genome shotgun (WGS) entry which is preliminary data.</text>
</comment>